<comment type="caution">
    <text evidence="3">The sequence shown here is derived from an EMBL/GenBank/DDBJ whole genome shotgun (WGS) entry which is preliminary data.</text>
</comment>
<dbReference type="Proteomes" id="UP001287356">
    <property type="component" value="Unassembled WGS sequence"/>
</dbReference>
<feature type="region of interest" description="Disordered" evidence="1">
    <location>
        <begin position="86"/>
        <end position="105"/>
    </location>
</feature>
<evidence type="ECO:0000313" key="3">
    <source>
        <dbReference type="EMBL" id="KAK3369798.1"/>
    </source>
</evidence>
<gene>
    <name evidence="3" type="ORF">B0T24DRAFT_633298</name>
</gene>
<dbReference type="PANTHER" id="PTHR38788:SF3">
    <property type="entry name" value="CLR5 DOMAIN-CONTAINING PROTEIN"/>
    <property type="match status" value="1"/>
</dbReference>
<organism evidence="3 4">
    <name type="scientific">Lasiosphaeria ovina</name>
    <dbReference type="NCBI Taxonomy" id="92902"/>
    <lineage>
        <taxon>Eukaryota</taxon>
        <taxon>Fungi</taxon>
        <taxon>Dikarya</taxon>
        <taxon>Ascomycota</taxon>
        <taxon>Pezizomycotina</taxon>
        <taxon>Sordariomycetes</taxon>
        <taxon>Sordariomycetidae</taxon>
        <taxon>Sordariales</taxon>
        <taxon>Lasiosphaeriaceae</taxon>
        <taxon>Lasiosphaeria</taxon>
    </lineage>
</organism>
<reference evidence="3" key="2">
    <citation type="submission" date="2023-06" db="EMBL/GenBank/DDBJ databases">
        <authorList>
            <consortium name="Lawrence Berkeley National Laboratory"/>
            <person name="Haridas S."/>
            <person name="Hensen N."/>
            <person name="Bonometti L."/>
            <person name="Westerberg I."/>
            <person name="Brannstrom I.O."/>
            <person name="Guillou S."/>
            <person name="Cros-Aarteil S."/>
            <person name="Calhoun S."/>
            <person name="Kuo A."/>
            <person name="Mondo S."/>
            <person name="Pangilinan J."/>
            <person name="Riley R."/>
            <person name="Labutti K."/>
            <person name="Andreopoulos B."/>
            <person name="Lipzen A."/>
            <person name="Chen C."/>
            <person name="Yanf M."/>
            <person name="Daum C."/>
            <person name="Ng V."/>
            <person name="Clum A."/>
            <person name="Steindorff A."/>
            <person name="Ohm R."/>
            <person name="Martin F."/>
            <person name="Silar P."/>
            <person name="Natvig D."/>
            <person name="Lalanne C."/>
            <person name="Gautier V."/>
            <person name="Ament-Velasquez S.L."/>
            <person name="Kruys A."/>
            <person name="Hutchinson M.I."/>
            <person name="Powell A.J."/>
            <person name="Barry K."/>
            <person name="Miller A.N."/>
            <person name="Grigoriev I.V."/>
            <person name="Debuchy R."/>
            <person name="Gladieux P."/>
            <person name="Thoren M.H."/>
            <person name="Johannesson H."/>
        </authorList>
    </citation>
    <scope>NUCLEOTIDE SEQUENCE</scope>
    <source>
        <strain evidence="3">CBS 958.72</strain>
    </source>
</reference>
<evidence type="ECO:0000259" key="2">
    <source>
        <dbReference type="Pfam" id="PF14420"/>
    </source>
</evidence>
<feature type="region of interest" description="Disordered" evidence="1">
    <location>
        <begin position="1"/>
        <end position="29"/>
    </location>
</feature>
<keyword evidence="4" id="KW-1185">Reference proteome</keyword>
<proteinExistence type="predicted"/>
<evidence type="ECO:0000256" key="1">
    <source>
        <dbReference type="SAM" id="MobiDB-lite"/>
    </source>
</evidence>
<name>A0AAE0K462_9PEZI</name>
<dbReference type="InterPro" id="IPR025676">
    <property type="entry name" value="Clr5_dom"/>
</dbReference>
<protein>
    <recommendedName>
        <fullName evidence="2">Clr5 domain-containing protein</fullName>
    </recommendedName>
</protein>
<feature type="domain" description="Clr5" evidence="2">
    <location>
        <begin position="30"/>
        <end position="81"/>
    </location>
</feature>
<dbReference type="Pfam" id="PF14420">
    <property type="entry name" value="Clr5"/>
    <property type="match status" value="1"/>
</dbReference>
<accession>A0AAE0K462</accession>
<dbReference type="EMBL" id="JAULSN010000006">
    <property type="protein sequence ID" value="KAK3369798.1"/>
    <property type="molecule type" value="Genomic_DNA"/>
</dbReference>
<dbReference type="AlphaFoldDB" id="A0AAE0K462"/>
<sequence length="557" mass="61625">MKFAVLAPRPQGPNASMPEQEQDQVPAPSKSDWLRMRPKLEQLYVGERRSLRTIMRSMEKLGFKATEQMYKKRFFKWGFQKNIRRKKPRDDCRSKPEGCSSEPTLDGELCSSSHHDTTVLLILSTVRTWNVAFFESMRLDDRKVPAYLPECANRVKDVSFDFKLVIDLLDRRRGHMAGRMARHAFLLVENLLVLDAPALIWNLLEMMHTLVTLRQTQLFHMLLLHLIALVDGRMPASHPLPGFLHAVRRLAEGSVGGARDGRAHSAMPLQFLLQRAWILNAELVFGNFEPRLLPLYFSLLWDGSSIGPPENIVSFMDYCGSKIEAFLADISTAAMVAAVADEAFGVDGGLPSVFDDGSAVLGRLLGPRTDASPPRDFAMLRTSSIAALRKHGDLYLADGAGFPNGADTSNILSMIAALVKAKVLDGWSAAMDALPNNAAATSSTKTTPVVSRLQAGHLASVIRSLVNLDLDGGFRSKTDIVSAASSGAVVDMMQAVVALREYSQGETDPQLVRDLWLLQDTLVAAGEKDEARLIGQDAYRRLEKYLEAIPTDYVQFT</sequence>
<reference evidence="3" key="1">
    <citation type="journal article" date="2023" name="Mol. Phylogenet. Evol.">
        <title>Genome-scale phylogeny and comparative genomics of the fungal order Sordariales.</title>
        <authorList>
            <person name="Hensen N."/>
            <person name="Bonometti L."/>
            <person name="Westerberg I."/>
            <person name="Brannstrom I.O."/>
            <person name="Guillou S."/>
            <person name="Cros-Aarteil S."/>
            <person name="Calhoun S."/>
            <person name="Haridas S."/>
            <person name="Kuo A."/>
            <person name="Mondo S."/>
            <person name="Pangilinan J."/>
            <person name="Riley R."/>
            <person name="LaButti K."/>
            <person name="Andreopoulos B."/>
            <person name="Lipzen A."/>
            <person name="Chen C."/>
            <person name="Yan M."/>
            <person name="Daum C."/>
            <person name="Ng V."/>
            <person name="Clum A."/>
            <person name="Steindorff A."/>
            <person name="Ohm R.A."/>
            <person name="Martin F."/>
            <person name="Silar P."/>
            <person name="Natvig D.O."/>
            <person name="Lalanne C."/>
            <person name="Gautier V."/>
            <person name="Ament-Velasquez S.L."/>
            <person name="Kruys A."/>
            <person name="Hutchinson M.I."/>
            <person name="Powell A.J."/>
            <person name="Barry K."/>
            <person name="Miller A.N."/>
            <person name="Grigoriev I.V."/>
            <person name="Debuchy R."/>
            <person name="Gladieux P."/>
            <person name="Hiltunen Thoren M."/>
            <person name="Johannesson H."/>
        </authorList>
    </citation>
    <scope>NUCLEOTIDE SEQUENCE</scope>
    <source>
        <strain evidence="3">CBS 958.72</strain>
    </source>
</reference>
<evidence type="ECO:0000313" key="4">
    <source>
        <dbReference type="Proteomes" id="UP001287356"/>
    </source>
</evidence>
<dbReference type="PANTHER" id="PTHR38788">
    <property type="entry name" value="CLR5 DOMAIN-CONTAINING PROTEIN"/>
    <property type="match status" value="1"/>
</dbReference>